<dbReference type="CTD" id="4536"/>
<dbReference type="GO" id="GO:0005743">
    <property type="term" value="C:mitochondrial inner membrane"/>
    <property type="evidence" value="ECO:0007669"/>
    <property type="project" value="UniProtKB-SubCell"/>
</dbReference>
<keyword evidence="6 17" id="KW-0679">Respiratory chain</keyword>
<comment type="function">
    <text evidence="17">Core subunit of the mitochondrial membrane respiratory chain NADH dehydrogenase (Complex I) which catalyzes electron transfer from NADH through the respiratory chain, using ubiquinone as an electron acceptor. Essential for the catalytic activity and assembly of complex I.</text>
</comment>
<evidence type="ECO:0000256" key="4">
    <source>
        <dbReference type="ARBA" id="ARBA00021008"/>
    </source>
</evidence>
<dbReference type="PRINTS" id="PR01436">
    <property type="entry name" value="NADHDHGNASE2"/>
</dbReference>
<evidence type="ECO:0000256" key="2">
    <source>
        <dbReference type="ARBA" id="ARBA00007012"/>
    </source>
</evidence>
<feature type="domain" description="NADH:quinone oxidoreductase/Mrp antiporter transmembrane" evidence="18">
    <location>
        <begin position="23"/>
        <end position="289"/>
    </location>
</feature>
<feature type="transmembrane region" description="Helical" evidence="17">
    <location>
        <begin position="234"/>
        <end position="255"/>
    </location>
</feature>
<keyword evidence="15 17" id="KW-0472">Membrane</keyword>
<gene>
    <name evidence="20" type="primary">ND2</name>
</gene>
<evidence type="ECO:0000259" key="19">
    <source>
        <dbReference type="Pfam" id="PF06444"/>
    </source>
</evidence>
<dbReference type="InterPro" id="IPR010933">
    <property type="entry name" value="NADH_DH_su2_C"/>
</dbReference>
<reference evidence="20" key="1">
    <citation type="submission" date="2008-08" db="EMBL/GenBank/DDBJ databases">
        <authorList>
            <person name="Inoue J."/>
            <person name="Miya M."/>
            <person name="Aoyama J."/>
            <person name="Tsukamoto K."/>
            <person name="Nishida M."/>
        </authorList>
    </citation>
    <scope>NUCLEOTIDE SEQUENCE</scope>
    <source>
        <tissue evidence="20">Muscle</tissue>
    </source>
</reference>
<evidence type="ECO:0000256" key="14">
    <source>
        <dbReference type="ARBA" id="ARBA00023128"/>
    </source>
</evidence>
<evidence type="ECO:0000256" key="7">
    <source>
        <dbReference type="ARBA" id="ARBA00022692"/>
    </source>
</evidence>
<proteinExistence type="inferred from homology"/>
<keyword evidence="7 17" id="KW-0812">Transmembrane</keyword>
<dbReference type="PANTHER" id="PTHR46552">
    <property type="entry name" value="NADH-UBIQUINONE OXIDOREDUCTASE CHAIN 2"/>
    <property type="match status" value="1"/>
</dbReference>
<evidence type="ECO:0000256" key="8">
    <source>
        <dbReference type="ARBA" id="ARBA00022792"/>
    </source>
</evidence>
<dbReference type="EMBL" id="AP010861">
    <property type="protein sequence ID" value="BAI53407.2"/>
    <property type="molecule type" value="Genomic_DNA"/>
</dbReference>
<evidence type="ECO:0000256" key="6">
    <source>
        <dbReference type="ARBA" id="ARBA00022660"/>
    </source>
</evidence>
<evidence type="ECO:0000256" key="15">
    <source>
        <dbReference type="ARBA" id="ARBA00023136"/>
    </source>
</evidence>
<organism evidence="20">
    <name type="scientific">Ariosoma shiroanago</name>
    <name type="common">Conger eel</name>
    <dbReference type="NCBI Taxonomy" id="135220"/>
    <lineage>
        <taxon>Eukaryota</taxon>
        <taxon>Metazoa</taxon>
        <taxon>Chordata</taxon>
        <taxon>Craniata</taxon>
        <taxon>Vertebrata</taxon>
        <taxon>Euteleostomi</taxon>
        <taxon>Actinopterygii</taxon>
        <taxon>Neopterygii</taxon>
        <taxon>Teleostei</taxon>
        <taxon>Anguilliformes</taxon>
        <taxon>Congridae</taxon>
        <taxon>Ariosoma</taxon>
    </lineage>
</organism>
<keyword evidence="11 17" id="KW-1133">Transmembrane helix</keyword>
<dbReference type="GO" id="GO:0006120">
    <property type="term" value="P:mitochondrial electron transport, NADH to ubiquinone"/>
    <property type="evidence" value="ECO:0007669"/>
    <property type="project" value="InterPro"/>
</dbReference>
<dbReference type="Pfam" id="PF06444">
    <property type="entry name" value="NADH_dehy_S2_C"/>
    <property type="match status" value="1"/>
</dbReference>
<keyword evidence="8 17" id="KW-0999">Mitochondrion inner membrane</keyword>
<dbReference type="RefSeq" id="YP_003345399.2">
    <property type="nucleotide sequence ID" value="NC_013632.1"/>
</dbReference>
<dbReference type="Pfam" id="PF00361">
    <property type="entry name" value="Proton_antipo_M"/>
    <property type="match status" value="1"/>
</dbReference>
<evidence type="ECO:0000256" key="12">
    <source>
        <dbReference type="ARBA" id="ARBA00023027"/>
    </source>
</evidence>
<feature type="transmembrane region" description="Helical" evidence="17">
    <location>
        <begin position="322"/>
        <end position="347"/>
    </location>
</feature>
<accession>D1YU23</accession>
<keyword evidence="12 17" id="KW-0520">NAD</keyword>
<feature type="transmembrane region" description="Helical" evidence="17">
    <location>
        <begin position="275"/>
        <end position="294"/>
    </location>
</feature>
<evidence type="ECO:0000256" key="13">
    <source>
        <dbReference type="ARBA" id="ARBA00023075"/>
    </source>
</evidence>
<name>D1YU23_ARISH</name>
<evidence type="ECO:0000256" key="5">
    <source>
        <dbReference type="ARBA" id="ARBA00022448"/>
    </source>
</evidence>
<reference evidence="20" key="2">
    <citation type="journal article" date="2010" name="Biol. Lett.">
        <title>Deep-ocean origin of the freshwater eels.</title>
        <authorList>
            <person name="Inoue J.G."/>
            <person name="Miya M."/>
            <person name="Miller M.J."/>
            <person name="Sado T."/>
            <person name="Hanel R."/>
            <person name="Hatooka K."/>
            <person name="Aoyama J."/>
            <person name="Minegishi Y."/>
            <person name="Nishida M."/>
            <person name="Tsukamoto K."/>
        </authorList>
    </citation>
    <scope>NUCLEOTIDE SEQUENCE</scope>
    <source>
        <tissue evidence="20">Muscle</tissue>
    </source>
</reference>
<feature type="domain" description="NADH dehydrogenase subunit 2 C-terminal" evidence="19">
    <location>
        <begin position="290"/>
        <end position="343"/>
    </location>
</feature>
<dbReference type="GeneID" id="8673437"/>
<comment type="subcellular location">
    <subcellularLocation>
        <location evidence="1 17">Mitochondrion inner membrane</location>
        <topology evidence="1 17">Multi-pass membrane protein</topology>
    </subcellularLocation>
</comment>
<evidence type="ECO:0000256" key="16">
    <source>
        <dbReference type="ARBA" id="ARBA00049551"/>
    </source>
</evidence>
<protein>
    <recommendedName>
        <fullName evidence="4 17">NADH-ubiquinone oxidoreductase chain 2</fullName>
        <ecNumber evidence="3 17">7.1.1.2</ecNumber>
    </recommendedName>
</protein>
<dbReference type="EC" id="7.1.1.2" evidence="3 17"/>
<feature type="transmembrane region" description="Helical" evidence="17">
    <location>
        <begin position="59"/>
        <end position="80"/>
    </location>
</feature>
<keyword evidence="13 17" id="KW-0830">Ubiquinone</keyword>
<dbReference type="InterPro" id="IPR003917">
    <property type="entry name" value="NADH_UbQ_OxRdtase_chain2"/>
</dbReference>
<evidence type="ECO:0000256" key="10">
    <source>
        <dbReference type="ARBA" id="ARBA00022982"/>
    </source>
</evidence>
<keyword evidence="9 17" id="KW-1278">Translocase</keyword>
<evidence type="ECO:0000256" key="9">
    <source>
        <dbReference type="ARBA" id="ARBA00022967"/>
    </source>
</evidence>
<dbReference type="InterPro" id="IPR001750">
    <property type="entry name" value="ND/Mrp_TM"/>
</dbReference>
<feature type="transmembrane region" description="Helical" evidence="17">
    <location>
        <begin position="178"/>
        <end position="194"/>
    </location>
</feature>
<dbReference type="GO" id="GO:0008137">
    <property type="term" value="F:NADH dehydrogenase (ubiquinone) activity"/>
    <property type="evidence" value="ECO:0007669"/>
    <property type="project" value="UniProtKB-EC"/>
</dbReference>
<evidence type="ECO:0000256" key="1">
    <source>
        <dbReference type="ARBA" id="ARBA00004448"/>
    </source>
</evidence>
<feature type="transmembrane region" description="Helical" evidence="17">
    <location>
        <begin position="151"/>
        <end position="171"/>
    </location>
</feature>
<comment type="catalytic activity">
    <reaction evidence="16 17">
        <text>a ubiquinone + NADH + 5 H(+)(in) = a ubiquinol + NAD(+) + 4 H(+)(out)</text>
        <dbReference type="Rhea" id="RHEA:29091"/>
        <dbReference type="Rhea" id="RHEA-COMP:9565"/>
        <dbReference type="Rhea" id="RHEA-COMP:9566"/>
        <dbReference type="ChEBI" id="CHEBI:15378"/>
        <dbReference type="ChEBI" id="CHEBI:16389"/>
        <dbReference type="ChEBI" id="CHEBI:17976"/>
        <dbReference type="ChEBI" id="CHEBI:57540"/>
        <dbReference type="ChEBI" id="CHEBI:57945"/>
        <dbReference type="EC" id="7.1.1.2"/>
    </reaction>
</comment>
<feature type="transmembrane region" description="Helical" evidence="17">
    <location>
        <begin position="92"/>
        <end position="115"/>
    </location>
</feature>
<feature type="transmembrane region" description="Helical" evidence="17">
    <location>
        <begin position="6"/>
        <end position="28"/>
    </location>
</feature>
<keyword evidence="10 17" id="KW-0249">Electron transport</keyword>
<sequence length="348" mass="38689">MNPYALSMMVMSLGLGTTITFASSHWLYAWLGMEINMLAILPLMMQDQHPRAVEATTKYFLTQATAATLLLFSTMMNAWFTGSWDIQHHPNQLTMTAIFMSLGFKVGLAPMHFWVPEVMQGLNPYTGLVLATWQKLAPMVLIFQISQGMNYSLTIALGLLSALVGSWGALNQTQMRKILAYSSIAHMGWMIIVLKYAPHIMLLTLMIYITLTSVVFLAISVMDTMKLNTLAMAWAKNPMFQISIFISVLSLGGLPPLTGFVPKWLILQEMANQDLTVAATMMLMASVLSLYFYIRISYTTALTIPPNTVNTKTPWRMKTMSVAMPISVAVVLAAMMMPMTPALLAMVK</sequence>
<evidence type="ECO:0000313" key="20">
    <source>
        <dbReference type="EMBL" id="BAI53407.2"/>
    </source>
</evidence>
<evidence type="ECO:0000256" key="3">
    <source>
        <dbReference type="ARBA" id="ARBA00012944"/>
    </source>
</evidence>
<dbReference type="InterPro" id="IPR050175">
    <property type="entry name" value="Complex_I_Subunit_2"/>
</dbReference>
<geneLocation type="mitochondrion" evidence="20"/>
<comment type="similarity">
    <text evidence="2 17">Belongs to the complex I subunit 2 family.</text>
</comment>
<feature type="transmembrane region" description="Helical" evidence="17">
    <location>
        <begin position="200"/>
        <end position="222"/>
    </location>
</feature>
<evidence type="ECO:0000256" key="17">
    <source>
        <dbReference type="RuleBase" id="RU003403"/>
    </source>
</evidence>
<evidence type="ECO:0000256" key="11">
    <source>
        <dbReference type="ARBA" id="ARBA00022989"/>
    </source>
</evidence>
<keyword evidence="14 17" id="KW-0496">Mitochondrion</keyword>
<dbReference type="AlphaFoldDB" id="D1YU23"/>
<dbReference type="PANTHER" id="PTHR46552:SF1">
    <property type="entry name" value="NADH-UBIQUINONE OXIDOREDUCTASE CHAIN 2"/>
    <property type="match status" value="1"/>
</dbReference>
<keyword evidence="5" id="KW-0813">Transport</keyword>
<evidence type="ECO:0000259" key="18">
    <source>
        <dbReference type="Pfam" id="PF00361"/>
    </source>
</evidence>